<comment type="caution">
    <text evidence="2">The sequence shown here is derived from an EMBL/GenBank/DDBJ whole genome shotgun (WGS) entry which is preliminary data.</text>
</comment>
<proteinExistence type="predicted"/>
<dbReference type="RefSeq" id="XP_018005471.1">
    <property type="nucleotide sequence ID" value="XM_018143393.1"/>
</dbReference>
<keyword evidence="3" id="KW-1185">Reference proteome</keyword>
<evidence type="ECO:0000256" key="1">
    <source>
        <dbReference type="SAM" id="MobiDB-lite"/>
    </source>
</evidence>
<feature type="region of interest" description="Disordered" evidence="1">
    <location>
        <begin position="54"/>
        <end position="103"/>
    </location>
</feature>
<evidence type="ECO:0000313" key="3">
    <source>
        <dbReference type="Proteomes" id="UP000038010"/>
    </source>
</evidence>
<reference evidence="2 3" key="1">
    <citation type="submission" date="2015-06" db="EMBL/GenBank/DDBJ databases">
        <title>Draft genome of the ant-associated black yeast Phialophora attae CBS 131958.</title>
        <authorList>
            <person name="Moreno L.F."/>
            <person name="Stielow B.J."/>
            <person name="de Hoog S."/>
            <person name="Vicente V.A."/>
            <person name="Weiss V.A."/>
            <person name="de Vries M."/>
            <person name="Cruz L.M."/>
            <person name="Souza E.M."/>
        </authorList>
    </citation>
    <scope>NUCLEOTIDE SEQUENCE [LARGE SCALE GENOMIC DNA]</scope>
    <source>
        <strain evidence="2 3">CBS 131958</strain>
    </source>
</reference>
<protein>
    <submittedName>
        <fullName evidence="2">Uncharacterized protein</fullName>
    </submittedName>
</protein>
<feature type="compositionally biased region" description="Low complexity" evidence="1">
    <location>
        <begin position="85"/>
        <end position="103"/>
    </location>
</feature>
<evidence type="ECO:0000313" key="2">
    <source>
        <dbReference type="EMBL" id="KPI45508.1"/>
    </source>
</evidence>
<sequence>MFCCGRSSLAEVRSEKAHATQEAEARHARVASVLSPPPRAYVADRPLSCVEDREAPPPYCAAQSPPNPYSSPSGMNYQQKDEKQALAAATESTTTQTSSTAHQLLSPRDNFAFSDTSSIISIPSTQVTGLDSVYTGRYVRRHSNDRMSDDYSTRPPSYYARSIDRRSSVSSTATAARFVLHPVMREEWLDSLDSQSRNMHDT</sequence>
<gene>
    <name evidence="2" type="ORF">AB675_334</name>
</gene>
<name>A0A0N0NRU7_9EURO</name>
<dbReference type="Proteomes" id="UP000038010">
    <property type="component" value="Unassembled WGS sequence"/>
</dbReference>
<dbReference type="GeneID" id="28735262"/>
<dbReference type="EMBL" id="LFJN01000001">
    <property type="protein sequence ID" value="KPI45508.1"/>
    <property type="molecule type" value="Genomic_DNA"/>
</dbReference>
<accession>A0A0N0NRU7</accession>
<dbReference type="AlphaFoldDB" id="A0A0N0NRU7"/>
<organism evidence="2 3">
    <name type="scientific">Cyphellophora attinorum</name>
    <dbReference type="NCBI Taxonomy" id="1664694"/>
    <lineage>
        <taxon>Eukaryota</taxon>
        <taxon>Fungi</taxon>
        <taxon>Dikarya</taxon>
        <taxon>Ascomycota</taxon>
        <taxon>Pezizomycotina</taxon>
        <taxon>Eurotiomycetes</taxon>
        <taxon>Chaetothyriomycetidae</taxon>
        <taxon>Chaetothyriales</taxon>
        <taxon>Cyphellophoraceae</taxon>
        <taxon>Cyphellophora</taxon>
    </lineage>
</organism>
<dbReference type="VEuPathDB" id="FungiDB:AB675_334"/>